<dbReference type="Gene3D" id="3.30.160.60">
    <property type="entry name" value="Classic Zinc Finger"/>
    <property type="match status" value="12"/>
</dbReference>
<dbReference type="GO" id="GO:0000977">
    <property type="term" value="F:RNA polymerase II transcription regulatory region sequence-specific DNA binding"/>
    <property type="evidence" value="ECO:0007669"/>
    <property type="project" value="TreeGrafter"/>
</dbReference>
<reference evidence="14 15" key="1">
    <citation type="submission" date="2019-07" db="EMBL/GenBank/DDBJ databases">
        <title>Chromosome genome assembly for large yellow croaker.</title>
        <authorList>
            <person name="Xiao S."/>
        </authorList>
    </citation>
    <scope>NUCLEOTIDE SEQUENCE [LARGE SCALE GENOMIC DNA]</scope>
    <source>
        <strain evidence="14">JMULYC20181020</strain>
        <tissue evidence="14">Muscle</tissue>
    </source>
</reference>
<dbReference type="EMBL" id="REGW02000018">
    <property type="protein sequence ID" value="KAE8282676.1"/>
    <property type="molecule type" value="Genomic_DNA"/>
</dbReference>
<dbReference type="FunFam" id="3.30.160.60:FF:001156">
    <property type="entry name" value="Zinc finger protein 407"/>
    <property type="match status" value="1"/>
</dbReference>
<comment type="similarity">
    <text evidence="2">Belongs to the krueppel C2H2-type zinc-finger protein family.</text>
</comment>
<keyword evidence="5 11" id="KW-0863">Zinc-finger</keyword>
<evidence type="ECO:0000313" key="15">
    <source>
        <dbReference type="Proteomes" id="UP000424527"/>
    </source>
</evidence>
<feature type="domain" description="C2H2-type" evidence="13">
    <location>
        <begin position="672"/>
        <end position="699"/>
    </location>
</feature>
<dbReference type="FunFam" id="3.30.160.60:FF:001345">
    <property type="entry name" value="zinc finger protein 646"/>
    <property type="match status" value="4"/>
</dbReference>
<feature type="domain" description="C2H2-type" evidence="13">
    <location>
        <begin position="451"/>
        <end position="478"/>
    </location>
</feature>
<feature type="domain" description="C2H2-type" evidence="13">
    <location>
        <begin position="151"/>
        <end position="178"/>
    </location>
</feature>
<evidence type="ECO:0000256" key="5">
    <source>
        <dbReference type="ARBA" id="ARBA00022771"/>
    </source>
</evidence>
<evidence type="ECO:0000256" key="2">
    <source>
        <dbReference type="ARBA" id="ARBA00006991"/>
    </source>
</evidence>
<feature type="compositionally biased region" description="Basic and acidic residues" evidence="12">
    <location>
        <begin position="108"/>
        <end position="124"/>
    </location>
</feature>
<feature type="domain" description="C2H2-type" evidence="13">
    <location>
        <begin position="124"/>
        <end position="146"/>
    </location>
</feature>
<gene>
    <name evidence="14" type="ORF">D5F01_LYC18064</name>
</gene>
<feature type="domain" description="C2H2-type" evidence="13">
    <location>
        <begin position="396"/>
        <end position="418"/>
    </location>
</feature>
<dbReference type="Proteomes" id="UP000424527">
    <property type="component" value="Unassembled WGS sequence"/>
</dbReference>
<feature type="domain" description="C2H2-type" evidence="13">
    <location>
        <begin position="530"/>
        <end position="562"/>
    </location>
</feature>
<name>A0A6G0HUM6_LARCR</name>
<keyword evidence="6" id="KW-0862">Zinc</keyword>
<evidence type="ECO:0000256" key="1">
    <source>
        <dbReference type="ARBA" id="ARBA00004123"/>
    </source>
</evidence>
<dbReference type="Pfam" id="PF12874">
    <property type="entry name" value="zf-met"/>
    <property type="match status" value="1"/>
</dbReference>
<feature type="domain" description="C2H2-type" evidence="13">
    <location>
        <begin position="279"/>
        <end position="306"/>
    </location>
</feature>
<dbReference type="GO" id="GO:0008270">
    <property type="term" value="F:zinc ion binding"/>
    <property type="evidence" value="ECO:0007669"/>
    <property type="project" value="UniProtKB-KW"/>
</dbReference>
<feature type="domain" description="C2H2-type" evidence="13">
    <location>
        <begin position="503"/>
        <end position="526"/>
    </location>
</feature>
<dbReference type="PANTHER" id="PTHR24381">
    <property type="entry name" value="ZINC FINGER PROTEIN"/>
    <property type="match status" value="1"/>
</dbReference>
<sequence length="776" mass="86790">MICSTCGQSFSRKQDLLNHQLVHGPQRPDGQQQGIGGTSANGNDKMDGRNHICVDCGMFFADRHHLITHLCPGKNRGSSMSKQGLNGAKGMSGGDGVGGGVAGGSRDVGGDGRRPMVDQSDKPHKCDQCGRGYRHPCSLLNHKKSHKTGVFRCLVCQKRYYNLLALKNHQRTHFDLKRHKCEECGKAFKIQKQLINHLRLHEEHRAKGLVRSGPNSSRFQQPGPSQMQTMRGVIEGPDPRSLTQLKQAGGLFPVKRMGKTYRHAGSLANHKNLHKIGEYHCNVCNSTYPNRLAMKNHLRLHFAQKKHNCQECGKGFRTQRQLATHTTAGLCKGPQGPGAQMDFECDGCCEGFATADALAAHDCPAQHLPSSSSTNSSTNISMERSSVDLDSDERPYACDLCSCAYKHASSLLNHKHTHKTGNFRCNFCDKPYTNYMALRNHMRIHTQRKKHICHTCGKAFRLARFLRNHQKVHEEGATPFGCPTCGKSFQGRSGLARHRWGTTRCDQCGRSYRHASSLLNHKNTHTVGIYHCAVCLKTYSNLLALKNHRPLQPPRVHQKQRELTCRSCQRAFPTHASFRLHMEITHGQAPQPRQPRSQQPRPGGSQELGWGSGLDLTLMQEQGLNPSSMTKARSRGGNSEAIKSHVCDQCGRSYRHASSLLNHKNSHKTGTYFCNSCQKEFPNLMSLKNHRRIHTEPKRYQCPDCGKSFRVSTQLICHRRIHTKEKPFSCQQCDKRFSSKSNLRHHMKVHWSGSTAPPAMAMGAPNFLGMPGGPFI</sequence>
<dbReference type="GO" id="GO:0000981">
    <property type="term" value="F:DNA-binding transcription factor activity, RNA polymerase II-specific"/>
    <property type="evidence" value="ECO:0007669"/>
    <property type="project" value="TreeGrafter"/>
</dbReference>
<dbReference type="SMART" id="SM00355">
    <property type="entry name" value="ZnF_C2H2"/>
    <property type="match status" value="19"/>
</dbReference>
<feature type="domain" description="C2H2-type" evidence="13">
    <location>
        <begin position="563"/>
        <end position="590"/>
    </location>
</feature>
<feature type="region of interest" description="Disordered" evidence="12">
    <location>
        <begin position="586"/>
        <end position="611"/>
    </location>
</feature>
<feature type="domain" description="C2H2-type" evidence="13">
    <location>
        <begin position="179"/>
        <end position="206"/>
    </location>
</feature>
<dbReference type="AlphaFoldDB" id="A0A6G0HUM6"/>
<dbReference type="PANTHER" id="PTHR24381:SF284">
    <property type="entry name" value="ZINC FINGER AND BTB DOMAIN CONTAINING 14"/>
    <property type="match status" value="1"/>
</dbReference>
<evidence type="ECO:0000256" key="12">
    <source>
        <dbReference type="SAM" id="MobiDB-lite"/>
    </source>
</evidence>
<feature type="domain" description="C2H2-type" evidence="13">
    <location>
        <begin position="423"/>
        <end position="450"/>
    </location>
</feature>
<evidence type="ECO:0000259" key="13">
    <source>
        <dbReference type="PROSITE" id="PS50157"/>
    </source>
</evidence>
<keyword evidence="8" id="KW-0238">DNA-binding</keyword>
<evidence type="ECO:0000256" key="10">
    <source>
        <dbReference type="ARBA" id="ARBA00023242"/>
    </source>
</evidence>
<dbReference type="Pfam" id="PF00096">
    <property type="entry name" value="zf-C2H2"/>
    <property type="match status" value="10"/>
</dbReference>
<protein>
    <submittedName>
        <fullName evidence="14">Zinc finger protein 646</fullName>
    </submittedName>
</protein>
<feature type="domain" description="C2H2-type" evidence="13">
    <location>
        <begin position="728"/>
        <end position="750"/>
    </location>
</feature>
<evidence type="ECO:0000256" key="11">
    <source>
        <dbReference type="PROSITE-ProRule" id="PRU00042"/>
    </source>
</evidence>
<dbReference type="InterPro" id="IPR013087">
    <property type="entry name" value="Znf_C2H2_type"/>
</dbReference>
<comment type="caution">
    <text evidence="14">The sequence shown here is derived from an EMBL/GenBank/DDBJ whole genome shotgun (WGS) entry which is preliminary data.</text>
</comment>
<dbReference type="SUPFAM" id="SSF57667">
    <property type="entry name" value="beta-beta-alpha zinc fingers"/>
    <property type="match status" value="11"/>
</dbReference>
<feature type="domain" description="C2H2-type" evidence="13">
    <location>
        <begin position="645"/>
        <end position="667"/>
    </location>
</feature>
<dbReference type="Pfam" id="PF13912">
    <property type="entry name" value="zf-C2H2_6"/>
    <property type="match status" value="1"/>
</dbReference>
<evidence type="ECO:0000256" key="8">
    <source>
        <dbReference type="ARBA" id="ARBA00023125"/>
    </source>
</evidence>
<feature type="region of interest" description="Disordered" evidence="12">
    <location>
        <begin position="208"/>
        <end position="227"/>
    </location>
</feature>
<keyword evidence="9" id="KW-0804">Transcription</keyword>
<dbReference type="PROSITE" id="PS00028">
    <property type="entry name" value="ZINC_FINGER_C2H2_1"/>
    <property type="match status" value="14"/>
</dbReference>
<feature type="compositionally biased region" description="Polar residues" evidence="12">
    <location>
        <begin position="213"/>
        <end position="227"/>
    </location>
</feature>
<evidence type="ECO:0000256" key="4">
    <source>
        <dbReference type="ARBA" id="ARBA00022737"/>
    </source>
</evidence>
<evidence type="ECO:0000256" key="3">
    <source>
        <dbReference type="ARBA" id="ARBA00022723"/>
    </source>
</evidence>
<evidence type="ECO:0000256" key="7">
    <source>
        <dbReference type="ARBA" id="ARBA00023015"/>
    </source>
</evidence>
<dbReference type="GO" id="GO:0005634">
    <property type="term" value="C:nucleus"/>
    <property type="evidence" value="ECO:0007669"/>
    <property type="project" value="UniProtKB-SubCell"/>
</dbReference>
<feature type="region of interest" description="Disordered" evidence="12">
    <location>
        <begin position="87"/>
        <end position="124"/>
    </location>
</feature>
<keyword evidence="15" id="KW-1185">Reference proteome</keyword>
<dbReference type="InterPro" id="IPR036236">
    <property type="entry name" value="Znf_C2H2_sf"/>
</dbReference>
<keyword evidence="7" id="KW-0805">Transcription regulation</keyword>
<evidence type="ECO:0000256" key="6">
    <source>
        <dbReference type="ARBA" id="ARBA00022833"/>
    </source>
</evidence>
<feature type="domain" description="C2H2-type" evidence="13">
    <location>
        <begin position="700"/>
        <end position="727"/>
    </location>
</feature>
<comment type="subcellular location">
    <subcellularLocation>
        <location evidence="1">Nucleus</location>
    </subcellularLocation>
</comment>
<dbReference type="PROSITE" id="PS50157">
    <property type="entry name" value="ZINC_FINGER_C2H2_2"/>
    <property type="match status" value="17"/>
</dbReference>
<feature type="region of interest" description="Disordered" evidence="12">
    <location>
        <begin position="22"/>
        <end position="44"/>
    </location>
</feature>
<evidence type="ECO:0000313" key="14">
    <source>
        <dbReference type="EMBL" id="KAE8282676.1"/>
    </source>
</evidence>
<organism evidence="14 15">
    <name type="scientific">Larimichthys crocea</name>
    <name type="common">Large yellow croaker</name>
    <name type="synonym">Pseudosciaena crocea</name>
    <dbReference type="NCBI Taxonomy" id="215358"/>
    <lineage>
        <taxon>Eukaryota</taxon>
        <taxon>Metazoa</taxon>
        <taxon>Chordata</taxon>
        <taxon>Craniata</taxon>
        <taxon>Vertebrata</taxon>
        <taxon>Euteleostomi</taxon>
        <taxon>Actinopterygii</taxon>
        <taxon>Neopterygii</taxon>
        <taxon>Teleostei</taxon>
        <taxon>Neoteleostei</taxon>
        <taxon>Acanthomorphata</taxon>
        <taxon>Eupercaria</taxon>
        <taxon>Sciaenidae</taxon>
        <taxon>Larimichthys</taxon>
    </lineage>
</organism>
<accession>A0A6G0HUM6</accession>
<feature type="compositionally biased region" description="Gly residues" evidence="12">
    <location>
        <begin position="90"/>
        <end position="107"/>
    </location>
</feature>
<keyword evidence="10" id="KW-0539">Nucleus</keyword>
<proteinExistence type="inferred from homology"/>
<feature type="compositionally biased region" description="Low complexity" evidence="12">
    <location>
        <begin position="590"/>
        <end position="605"/>
    </location>
</feature>
<keyword evidence="3" id="KW-0479">Metal-binding</keyword>
<feature type="domain" description="C2H2-type" evidence="13">
    <location>
        <begin position="1"/>
        <end position="28"/>
    </location>
</feature>
<feature type="domain" description="C2H2-type" evidence="13">
    <location>
        <begin position="307"/>
        <end position="334"/>
    </location>
</feature>
<evidence type="ECO:0000256" key="9">
    <source>
        <dbReference type="ARBA" id="ARBA00023163"/>
    </source>
</evidence>
<feature type="domain" description="C2H2-type" evidence="13">
    <location>
        <begin position="480"/>
        <end position="499"/>
    </location>
</feature>
<keyword evidence="4" id="KW-0677">Repeat</keyword>